<dbReference type="Proteomes" id="UP000320643">
    <property type="component" value="Unassembled WGS sequence"/>
</dbReference>
<name>A0A552V686_9FLAO</name>
<evidence type="ECO:0000313" key="2">
    <source>
        <dbReference type="Proteomes" id="UP000320643"/>
    </source>
</evidence>
<evidence type="ECO:0000313" key="1">
    <source>
        <dbReference type="EMBL" id="TRW25952.1"/>
    </source>
</evidence>
<dbReference type="AlphaFoldDB" id="A0A552V686"/>
<reference evidence="1 2" key="1">
    <citation type="submission" date="2019-07" db="EMBL/GenBank/DDBJ databases">
        <title>Flavobacterium sp. nov., isolated from glacier ice.</title>
        <authorList>
            <person name="Liu Q."/>
            <person name="Xin Y.-H."/>
        </authorList>
    </citation>
    <scope>NUCLEOTIDE SEQUENCE [LARGE SCALE GENOMIC DNA]</scope>
    <source>
        <strain evidence="1 2">ZT4R6</strain>
    </source>
</reference>
<dbReference type="OrthoDB" id="1036397at2"/>
<gene>
    <name evidence="1" type="ORF">FMM05_06935</name>
</gene>
<dbReference type="EMBL" id="VJVZ01000003">
    <property type="protein sequence ID" value="TRW25952.1"/>
    <property type="molecule type" value="Genomic_DNA"/>
</dbReference>
<organism evidence="1 2">
    <name type="scientific">Flavobacterium zepuense</name>
    <dbReference type="NCBI Taxonomy" id="2593302"/>
    <lineage>
        <taxon>Bacteria</taxon>
        <taxon>Pseudomonadati</taxon>
        <taxon>Bacteroidota</taxon>
        <taxon>Flavobacteriia</taxon>
        <taxon>Flavobacteriales</taxon>
        <taxon>Flavobacteriaceae</taxon>
        <taxon>Flavobacterium</taxon>
    </lineage>
</organism>
<comment type="caution">
    <text evidence="1">The sequence shown here is derived from an EMBL/GenBank/DDBJ whole genome shotgun (WGS) entry which is preliminary data.</text>
</comment>
<dbReference type="RefSeq" id="WP_143372616.1">
    <property type="nucleotide sequence ID" value="NZ_VJVZ01000003.1"/>
</dbReference>
<protein>
    <submittedName>
        <fullName evidence="1">Uncharacterized protein</fullName>
    </submittedName>
</protein>
<sequence>METTQLYIFKTDIGKLCANCEVHKALDNHTGIQQWSIDSEDVDCVLRVSTTSLTAGAIIILINSLGHKCQEL</sequence>
<keyword evidence="2" id="KW-1185">Reference proteome</keyword>
<accession>A0A552V686</accession>
<proteinExistence type="predicted"/>